<protein>
    <submittedName>
        <fullName evidence="3">Cobalamin biosynthesis protein</fullName>
    </submittedName>
</protein>
<dbReference type="InterPro" id="IPR036518">
    <property type="entry name" value="CobE/GbiG_C_sf"/>
</dbReference>
<sequence length="164" mass="16220">MRVAGIGCRKGVEVGEVLAAVEACRAYFPDGVEGWPVRPGKEPFGASSLRGITPTPHPSPQGGGEVEAPRLDALATAAFKADEPGIVAAAEALGLSLIPVPHDDLKRASAGCLTRSGASLAATGVASVSEAAALAAAGEGSQLLGPRIATGNVTCAIAQGKDQA</sequence>
<keyword evidence="4" id="KW-1185">Reference proteome</keyword>
<feature type="domain" description="CobE/GbiG C-terminal" evidence="2">
    <location>
        <begin position="67"/>
        <end position="158"/>
    </location>
</feature>
<proteinExistence type="predicted"/>
<evidence type="ECO:0000313" key="3">
    <source>
        <dbReference type="EMBL" id="MCT7377673.1"/>
    </source>
</evidence>
<dbReference type="EMBL" id="JAOCZP010000008">
    <property type="protein sequence ID" value="MCT7377673.1"/>
    <property type="molecule type" value="Genomic_DNA"/>
</dbReference>
<dbReference type="PANTHER" id="PTHR37477:SF1">
    <property type="entry name" value="COBALT-PRECORRIN-5A HYDROLASE"/>
    <property type="match status" value="1"/>
</dbReference>
<evidence type="ECO:0000313" key="4">
    <source>
        <dbReference type="Proteomes" id="UP001320831"/>
    </source>
</evidence>
<evidence type="ECO:0000259" key="2">
    <source>
        <dbReference type="Pfam" id="PF01890"/>
    </source>
</evidence>
<feature type="region of interest" description="Disordered" evidence="1">
    <location>
        <begin position="43"/>
        <end position="66"/>
    </location>
</feature>
<evidence type="ECO:0000256" key="1">
    <source>
        <dbReference type="SAM" id="MobiDB-lite"/>
    </source>
</evidence>
<comment type="caution">
    <text evidence="3">The sequence shown here is derived from an EMBL/GenBank/DDBJ whole genome shotgun (WGS) entry which is preliminary data.</text>
</comment>
<organism evidence="3 4">
    <name type="scientific">Chelativorans salis</name>
    <dbReference type="NCBI Taxonomy" id="2978478"/>
    <lineage>
        <taxon>Bacteria</taxon>
        <taxon>Pseudomonadati</taxon>
        <taxon>Pseudomonadota</taxon>
        <taxon>Alphaproteobacteria</taxon>
        <taxon>Hyphomicrobiales</taxon>
        <taxon>Phyllobacteriaceae</taxon>
        <taxon>Chelativorans</taxon>
    </lineage>
</organism>
<dbReference type="Pfam" id="PF01890">
    <property type="entry name" value="CbiG_C"/>
    <property type="match status" value="1"/>
</dbReference>
<gene>
    <name evidence="3" type="ORF">N5A92_21870</name>
</gene>
<name>A0ABT2LWA7_9HYPH</name>
<reference evidence="3 4" key="1">
    <citation type="submission" date="2022-09" db="EMBL/GenBank/DDBJ databases">
        <title>Chelativorans salina sp. nov., a novel slightly halophilic bacterium isolated from a saline lake sediment enrichment.</title>
        <authorList>
            <person name="Gao L."/>
            <person name="Fang B.-Z."/>
            <person name="Li W.-J."/>
        </authorList>
    </citation>
    <scope>NUCLEOTIDE SEQUENCE [LARGE SCALE GENOMIC DNA]</scope>
    <source>
        <strain evidence="3 4">EGI FJ00035</strain>
    </source>
</reference>
<accession>A0ABT2LWA7</accession>
<dbReference type="InterPro" id="IPR002750">
    <property type="entry name" value="CobE/GbiG_C"/>
</dbReference>
<dbReference type="PANTHER" id="PTHR37477">
    <property type="entry name" value="COBALT-PRECORRIN-5A HYDROLASE"/>
    <property type="match status" value="1"/>
</dbReference>
<dbReference type="SUPFAM" id="SSF159664">
    <property type="entry name" value="CobE/GbiG C-terminal domain-like"/>
    <property type="match status" value="1"/>
</dbReference>
<dbReference type="Proteomes" id="UP001320831">
    <property type="component" value="Unassembled WGS sequence"/>
</dbReference>
<dbReference type="Gene3D" id="3.30.420.180">
    <property type="entry name" value="CobE/GbiG C-terminal domain"/>
    <property type="match status" value="1"/>
</dbReference>
<dbReference type="InterPro" id="IPR052553">
    <property type="entry name" value="CbiG_hydrolase"/>
</dbReference>